<evidence type="ECO:0000256" key="1">
    <source>
        <dbReference type="ARBA" id="ARBA00022737"/>
    </source>
</evidence>
<dbReference type="EMBL" id="SIDB01000004">
    <property type="protein sequence ID" value="KAI3433472.1"/>
    <property type="molecule type" value="Genomic_DNA"/>
</dbReference>
<comment type="caution">
    <text evidence="6">The sequence shown here is derived from an EMBL/GenBank/DDBJ whole genome shotgun (WGS) entry which is preliminary data.</text>
</comment>
<feature type="domain" description="RRM" evidence="5">
    <location>
        <begin position="120"/>
        <end position="196"/>
    </location>
</feature>
<dbReference type="InterPro" id="IPR012677">
    <property type="entry name" value="Nucleotide-bd_a/b_plait_sf"/>
</dbReference>
<evidence type="ECO:0000313" key="6">
    <source>
        <dbReference type="EMBL" id="KAI3433472.1"/>
    </source>
</evidence>
<accession>A0A9D4YYC3</accession>
<feature type="compositionally biased region" description="Low complexity" evidence="4">
    <location>
        <begin position="42"/>
        <end position="61"/>
    </location>
</feature>
<dbReference type="SMART" id="SM00360">
    <property type="entry name" value="RRM"/>
    <property type="match status" value="1"/>
</dbReference>
<dbReference type="PANTHER" id="PTHR23236">
    <property type="entry name" value="EUKARYOTIC TRANSLATION INITIATION FACTOR 4B/4H"/>
    <property type="match status" value="1"/>
</dbReference>
<dbReference type="PANTHER" id="PTHR23236:SF119">
    <property type="entry name" value="NUCLEAR RNA-BINDING PROTEIN SART-3"/>
    <property type="match status" value="1"/>
</dbReference>
<evidence type="ECO:0000259" key="5">
    <source>
        <dbReference type="PROSITE" id="PS50102"/>
    </source>
</evidence>
<organism evidence="6 7">
    <name type="scientific">Chlorella vulgaris</name>
    <name type="common">Green alga</name>
    <dbReference type="NCBI Taxonomy" id="3077"/>
    <lineage>
        <taxon>Eukaryota</taxon>
        <taxon>Viridiplantae</taxon>
        <taxon>Chlorophyta</taxon>
        <taxon>core chlorophytes</taxon>
        <taxon>Trebouxiophyceae</taxon>
        <taxon>Chlorellales</taxon>
        <taxon>Chlorellaceae</taxon>
        <taxon>Chlorella clade</taxon>
        <taxon>Chlorella</taxon>
    </lineage>
</organism>
<reference evidence="6" key="2">
    <citation type="submission" date="2020-11" db="EMBL/GenBank/DDBJ databases">
        <authorList>
            <person name="Cecchin M."/>
            <person name="Marcolungo L."/>
            <person name="Rossato M."/>
            <person name="Girolomoni L."/>
            <person name="Cosentino E."/>
            <person name="Cuine S."/>
            <person name="Li-Beisson Y."/>
            <person name="Delledonne M."/>
            <person name="Ballottari M."/>
        </authorList>
    </citation>
    <scope>NUCLEOTIDE SEQUENCE</scope>
    <source>
        <strain evidence="6">211/11P</strain>
        <tissue evidence="6">Whole cell</tissue>
    </source>
</reference>
<dbReference type="SUPFAM" id="SSF54928">
    <property type="entry name" value="RNA-binding domain, RBD"/>
    <property type="match status" value="1"/>
</dbReference>
<evidence type="ECO:0000256" key="4">
    <source>
        <dbReference type="SAM" id="MobiDB-lite"/>
    </source>
</evidence>
<sequence length="199" mass="21464">MLALVAGQDEGYQAALACNGEQCDGQTLKVMKCRPSPKDRQAAQQAQQAQQQQAPAQYAPPSRYEASPAVPAAPQQQAAVQQEERPAYQQRRAEGEEGGTVAGPPKKLYAGPAPKTPGYHVAYVGNVAYEADDKALSRLFEPCGVTKVRLHTDKDTGKPKGFAHVHFQEEAGLDQAVALDGTNLLGRRIRVGYAQPKRE</sequence>
<protein>
    <recommendedName>
        <fullName evidence="5">RRM domain-containing protein</fullName>
    </recommendedName>
</protein>
<reference evidence="6" key="1">
    <citation type="journal article" date="2019" name="Plant J.">
        <title>Chlorella vulgaris genome assembly and annotation reveals the molecular basis for metabolic acclimation to high light conditions.</title>
        <authorList>
            <person name="Cecchin M."/>
            <person name="Marcolungo L."/>
            <person name="Rossato M."/>
            <person name="Girolomoni L."/>
            <person name="Cosentino E."/>
            <person name="Cuine S."/>
            <person name="Li-Beisson Y."/>
            <person name="Delledonne M."/>
            <person name="Ballottari M."/>
        </authorList>
    </citation>
    <scope>NUCLEOTIDE SEQUENCE</scope>
    <source>
        <strain evidence="6">211/11P</strain>
    </source>
</reference>
<proteinExistence type="predicted"/>
<evidence type="ECO:0000256" key="3">
    <source>
        <dbReference type="PROSITE-ProRule" id="PRU00176"/>
    </source>
</evidence>
<feature type="compositionally biased region" description="Basic and acidic residues" evidence="4">
    <location>
        <begin position="82"/>
        <end position="95"/>
    </location>
</feature>
<feature type="region of interest" description="Disordered" evidence="4">
    <location>
        <begin position="34"/>
        <end position="115"/>
    </location>
</feature>
<evidence type="ECO:0000256" key="2">
    <source>
        <dbReference type="ARBA" id="ARBA00022884"/>
    </source>
</evidence>
<dbReference type="Pfam" id="PF00076">
    <property type="entry name" value="RRM_1"/>
    <property type="match status" value="1"/>
</dbReference>
<keyword evidence="2 3" id="KW-0694">RNA-binding</keyword>
<keyword evidence="1" id="KW-0677">Repeat</keyword>
<dbReference type="Gene3D" id="3.30.70.330">
    <property type="match status" value="1"/>
</dbReference>
<dbReference type="OrthoDB" id="439808at2759"/>
<keyword evidence="7" id="KW-1185">Reference proteome</keyword>
<evidence type="ECO:0000313" key="7">
    <source>
        <dbReference type="Proteomes" id="UP001055712"/>
    </source>
</evidence>
<dbReference type="PROSITE" id="PS50102">
    <property type="entry name" value="RRM"/>
    <property type="match status" value="1"/>
</dbReference>
<gene>
    <name evidence="6" type="ORF">D9Q98_003284</name>
</gene>
<dbReference type="Proteomes" id="UP001055712">
    <property type="component" value="Unassembled WGS sequence"/>
</dbReference>
<dbReference type="AlphaFoldDB" id="A0A9D4YYC3"/>
<dbReference type="InterPro" id="IPR035979">
    <property type="entry name" value="RBD_domain_sf"/>
</dbReference>
<dbReference type="InterPro" id="IPR000504">
    <property type="entry name" value="RRM_dom"/>
</dbReference>
<name>A0A9D4YYC3_CHLVU</name>
<dbReference type="GO" id="GO:0003723">
    <property type="term" value="F:RNA binding"/>
    <property type="evidence" value="ECO:0007669"/>
    <property type="project" value="UniProtKB-UniRule"/>
</dbReference>
<feature type="compositionally biased region" description="Low complexity" evidence="4">
    <location>
        <begin position="68"/>
        <end position="81"/>
    </location>
</feature>